<feature type="domain" description="C2H2-type" evidence="13">
    <location>
        <begin position="533"/>
        <end position="560"/>
    </location>
</feature>
<dbReference type="SMART" id="SM00431">
    <property type="entry name" value="SCAN"/>
    <property type="match status" value="1"/>
</dbReference>
<feature type="domain" description="C2H2-type" evidence="13">
    <location>
        <begin position="421"/>
        <end position="448"/>
    </location>
</feature>
<dbReference type="GO" id="GO:0000981">
    <property type="term" value="F:DNA-binding transcription factor activity, RNA polymerase II-specific"/>
    <property type="evidence" value="ECO:0007669"/>
    <property type="project" value="TreeGrafter"/>
</dbReference>
<keyword evidence="3" id="KW-0479">Metal-binding</keyword>
<dbReference type="KEGG" id="emc:129328724"/>
<keyword evidence="5 11" id="KW-0863">Zinc-finger</keyword>
<keyword evidence="9" id="KW-0804">Transcription</keyword>
<dbReference type="InterPro" id="IPR003309">
    <property type="entry name" value="SCAN_dom"/>
</dbReference>
<evidence type="ECO:0000256" key="12">
    <source>
        <dbReference type="SAM" id="MobiDB-lite"/>
    </source>
</evidence>
<dbReference type="FunFam" id="3.30.160.60:FF:003000">
    <property type="entry name" value="Zinc finger and SCAN domain-containing 20"/>
    <property type="match status" value="1"/>
</dbReference>
<evidence type="ECO:0000256" key="9">
    <source>
        <dbReference type="ARBA" id="ARBA00023163"/>
    </source>
</evidence>
<keyword evidence="6" id="KW-0862">Zinc</keyword>
<evidence type="ECO:0000256" key="7">
    <source>
        <dbReference type="ARBA" id="ARBA00023015"/>
    </source>
</evidence>
<comment type="similarity">
    <text evidence="2">Belongs to the krueppel C2H2-type zinc-finger protein family.</text>
</comment>
<dbReference type="Pfam" id="PF02023">
    <property type="entry name" value="SCAN"/>
    <property type="match status" value="1"/>
</dbReference>
<dbReference type="GO" id="GO:0000978">
    <property type="term" value="F:RNA polymerase II cis-regulatory region sequence-specific DNA binding"/>
    <property type="evidence" value="ECO:0007669"/>
    <property type="project" value="TreeGrafter"/>
</dbReference>
<dbReference type="PROSITE" id="PS50157">
    <property type="entry name" value="ZINC_FINGER_C2H2_2"/>
    <property type="match status" value="5"/>
</dbReference>
<dbReference type="Gene3D" id="1.10.4020.10">
    <property type="entry name" value="DNA breaking-rejoining enzymes"/>
    <property type="match status" value="1"/>
</dbReference>
<keyword evidence="8" id="KW-0238">DNA-binding</keyword>
<evidence type="ECO:0000256" key="3">
    <source>
        <dbReference type="ARBA" id="ARBA00022723"/>
    </source>
</evidence>
<keyword evidence="10" id="KW-0539">Nucleus</keyword>
<dbReference type="InterPro" id="IPR038269">
    <property type="entry name" value="SCAN_sf"/>
</dbReference>
<dbReference type="Gene3D" id="3.30.160.60">
    <property type="entry name" value="Classic Zinc Finger"/>
    <property type="match status" value="5"/>
</dbReference>
<feature type="domain" description="C2H2-type" evidence="13">
    <location>
        <begin position="449"/>
        <end position="476"/>
    </location>
</feature>
<dbReference type="Proteomes" id="UP001190640">
    <property type="component" value="Chromosome 4"/>
</dbReference>
<evidence type="ECO:0000256" key="5">
    <source>
        <dbReference type="ARBA" id="ARBA00022771"/>
    </source>
</evidence>
<evidence type="ECO:0000313" key="17">
    <source>
        <dbReference type="RefSeq" id="XP_054833956.1"/>
    </source>
</evidence>
<dbReference type="Pfam" id="PF13465">
    <property type="entry name" value="zf-H2C2_2"/>
    <property type="match status" value="1"/>
</dbReference>
<dbReference type="PANTHER" id="PTHR23226:SF377">
    <property type="entry name" value="ZINC FINGER AND SCAN DOMAIN-CONTAINING PROTEIN 20"/>
    <property type="match status" value="1"/>
</dbReference>
<evidence type="ECO:0000256" key="11">
    <source>
        <dbReference type="PROSITE-ProRule" id="PRU00042"/>
    </source>
</evidence>
<evidence type="ECO:0000256" key="2">
    <source>
        <dbReference type="ARBA" id="ARBA00006991"/>
    </source>
</evidence>
<dbReference type="FunFam" id="3.30.160.60:FF:000806">
    <property type="entry name" value="Zinc finger protein"/>
    <property type="match status" value="1"/>
</dbReference>
<evidence type="ECO:0000256" key="10">
    <source>
        <dbReference type="ARBA" id="ARBA00023242"/>
    </source>
</evidence>
<dbReference type="PANTHER" id="PTHR23226">
    <property type="entry name" value="ZINC FINGER AND SCAN DOMAIN-CONTAINING"/>
    <property type="match status" value="1"/>
</dbReference>
<dbReference type="FunFam" id="1.10.4020.10:FF:000001">
    <property type="entry name" value="zinc finger protein 263 isoform X1"/>
    <property type="match status" value="1"/>
</dbReference>
<comment type="subcellular location">
    <subcellularLocation>
        <location evidence="1">Nucleus</location>
    </subcellularLocation>
</comment>
<dbReference type="GO" id="GO:0005634">
    <property type="term" value="C:nucleus"/>
    <property type="evidence" value="ECO:0007669"/>
    <property type="project" value="UniProtKB-SubCell"/>
</dbReference>
<dbReference type="InterPro" id="IPR013087">
    <property type="entry name" value="Znf_C2H2_type"/>
</dbReference>
<keyword evidence="7" id="KW-0805">Transcription regulation</keyword>
<dbReference type="PROSITE" id="PS00028">
    <property type="entry name" value="ZINC_FINGER_C2H2_1"/>
    <property type="match status" value="5"/>
</dbReference>
<evidence type="ECO:0000259" key="13">
    <source>
        <dbReference type="PROSITE" id="PS50157"/>
    </source>
</evidence>
<evidence type="ECO:0000256" key="6">
    <source>
        <dbReference type="ARBA" id="ARBA00022833"/>
    </source>
</evidence>
<dbReference type="RefSeq" id="XP_054833955.1">
    <property type="nucleotide sequence ID" value="XM_054977980.1"/>
</dbReference>
<dbReference type="RefSeq" id="XP_054833956.1">
    <property type="nucleotide sequence ID" value="XM_054977981.1"/>
</dbReference>
<gene>
    <name evidence="16 17 18" type="primary">LOC129328724</name>
</gene>
<accession>A0AA97KX53</accession>
<keyword evidence="4" id="KW-0677">Repeat</keyword>
<feature type="domain" description="C2H2-type" evidence="13">
    <location>
        <begin position="477"/>
        <end position="504"/>
    </location>
</feature>
<dbReference type="GO" id="GO:0008270">
    <property type="term" value="F:zinc ion binding"/>
    <property type="evidence" value="ECO:0007669"/>
    <property type="project" value="UniProtKB-KW"/>
</dbReference>
<dbReference type="SMART" id="SM00355">
    <property type="entry name" value="ZnF_C2H2"/>
    <property type="match status" value="5"/>
</dbReference>
<dbReference type="GeneID" id="129328724"/>
<name>A0AA97KX53_EUBMA</name>
<dbReference type="FunFam" id="3.30.160.60:FF:002343">
    <property type="entry name" value="Zinc finger protein 33A"/>
    <property type="match status" value="1"/>
</dbReference>
<dbReference type="AlphaFoldDB" id="A0AA97KX53"/>
<evidence type="ECO:0000259" key="14">
    <source>
        <dbReference type="PROSITE" id="PS50804"/>
    </source>
</evidence>
<keyword evidence="15" id="KW-1185">Reference proteome</keyword>
<evidence type="ECO:0000256" key="1">
    <source>
        <dbReference type="ARBA" id="ARBA00004123"/>
    </source>
</evidence>
<feature type="region of interest" description="Disordered" evidence="12">
    <location>
        <begin position="238"/>
        <end position="263"/>
    </location>
</feature>
<sequence length="562" mass="64263">MKMEEQEPLRPTFRKDLEKSSHILQAGYVKEFLQKRPGEQIKQEPAESSFQQWEVQWQEFLRTVDFPQSQWTVPHLPEKHSPWEDAKGFLASFEQVAEACRWPKEDWVTRLLPALSGEAEQAFINMGARDREDYGKVKAAILRGDAISREKIRRNFRHFCYQEAEGPRGTYSRLQELCGRWLRVEKHSKEQILELLILEQLLTILPPEIQSHVRESGPESCSQAVALAEEFLSRQREAKTQEKQVPLEEASGSVSKAGQDPSECEQRQFCMETKQEEDGDTSLLDSSSKEETKWWTFPPEGFISPEAIKSSRGDPGKHLSFPTEFAEAKTWISRCDGEIYMPDSSEQVGPCGSLMWKEKQDVSQVLHPLEKTEEGHKTPRDTPVQPEIDASKNQNVAGAFGTSFSLNPSFTKTPQPGRKVHKCLVCGKCFFSSSNLIVHQRTHTGVKPYKCLECGKSFNRSTNLTTHQRIHTGEKPYQCMECGKSFSRSHHLTSHQRIHTGERPYKCSECSKTFCDQSSFIKHKRIHTGEKPYKCLKCGKSFGQNTTLVKHQRIHTGTKSSI</sequence>
<proteinExistence type="inferred from homology"/>
<dbReference type="FunFam" id="3.30.160.60:FF:000056">
    <property type="entry name" value="Zinc finger and SCAN domain-containing 20"/>
    <property type="match status" value="1"/>
</dbReference>
<feature type="domain" description="C2H2-type" evidence="13">
    <location>
        <begin position="505"/>
        <end position="532"/>
    </location>
</feature>
<evidence type="ECO:0000256" key="4">
    <source>
        <dbReference type="ARBA" id="ARBA00022737"/>
    </source>
</evidence>
<evidence type="ECO:0000313" key="16">
    <source>
        <dbReference type="RefSeq" id="XP_054833955.1"/>
    </source>
</evidence>
<evidence type="ECO:0000256" key="8">
    <source>
        <dbReference type="ARBA" id="ARBA00023125"/>
    </source>
</evidence>
<dbReference type="Pfam" id="PF00096">
    <property type="entry name" value="zf-C2H2"/>
    <property type="match status" value="3"/>
</dbReference>
<evidence type="ECO:0000313" key="18">
    <source>
        <dbReference type="RefSeq" id="XP_054833958.1"/>
    </source>
</evidence>
<dbReference type="SUPFAM" id="SSF57667">
    <property type="entry name" value="beta-beta-alpha zinc fingers"/>
    <property type="match status" value="3"/>
</dbReference>
<dbReference type="RefSeq" id="XP_054833958.1">
    <property type="nucleotide sequence ID" value="XM_054977983.1"/>
</dbReference>
<dbReference type="SUPFAM" id="SSF47353">
    <property type="entry name" value="Retrovirus capsid dimerization domain-like"/>
    <property type="match status" value="1"/>
</dbReference>
<feature type="domain" description="SCAN box" evidence="14">
    <location>
        <begin position="153"/>
        <end position="235"/>
    </location>
</feature>
<evidence type="ECO:0000313" key="15">
    <source>
        <dbReference type="Proteomes" id="UP001190640"/>
    </source>
</evidence>
<dbReference type="PROSITE" id="PS50804">
    <property type="entry name" value="SCAN_BOX"/>
    <property type="match status" value="1"/>
</dbReference>
<organism evidence="15 17">
    <name type="scientific">Eublepharis macularius</name>
    <name type="common">Leopard gecko</name>
    <name type="synonym">Cyrtodactylus macularius</name>
    <dbReference type="NCBI Taxonomy" id="481883"/>
    <lineage>
        <taxon>Eukaryota</taxon>
        <taxon>Metazoa</taxon>
        <taxon>Chordata</taxon>
        <taxon>Craniata</taxon>
        <taxon>Vertebrata</taxon>
        <taxon>Euteleostomi</taxon>
        <taxon>Lepidosauria</taxon>
        <taxon>Squamata</taxon>
        <taxon>Bifurcata</taxon>
        <taxon>Gekkota</taxon>
        <taxon>Eublepharidae</taxon>
        <taxon>Eublepharinae</taxon>
        <taxon>Eublepharis</taxon>
    </lineage>
</organism>
<protein>
    <submittedName>
        <fullName evidence="16 17">Zinc finger and SCAN domain-containing protein 31-like isoform X1</fullName>
    </submittedName>
</protein>
<dbReference type="FunFam" id="3.30.160.60:FF:002090">
    <property type="entry name" value="Zinc finger protein 473"/>
    <property type="match status" value="1"/>
</dbReference>
<reference evidence="16 17" key="1">
    <citation type="submission" date="2025-04" db="UniProtKB">
        <authorList>
            <consortium name="RefSeq"/>
        </authorList>
    </citation>
    <scope>IDENTIFICATION</scope>
    <source>
        <tissue evidence="16 17">Blood</tissue>
    </source>
</reference>
<dbReference type="InterPro" id="IPR036236">
    <property type="entry name" value="Znf_C2H2_sf"/>
</dbReference>